<organism evidence="1 2">
    <name type="scientific">Armillaria ostoyae</name>
    <name type="common">Armillaria root rot fungus</name>
    <dbReference type="NCBI Taxonomy" id="47428"/>
    <lineage>
        <taxon>Eukaryota</taxon>
        <taxon>Fungi</taxon>
        <taxon>Dikarya</taxon>
        <taxon>Basidiomycota</taxon>
        <taxon>Agaricomycotina</taxon>
        <taxon>Agaricomycetes</taxon>
        <taxon>Agaricomycetidae</taxon>
        <taxon>Agaricales</taxon>
        <taxon>Marasmiineae</taxon>
        <taxon>Physalacriaceae</taxon>
        <taxon>Armillaria</taxon>
    </lineage>
</organism>
<dbReference type="EMBL" id="FUEG01000002">
    <property type="protein sequence ID" value="SJL00585.1"/>
    <property type="molecule type" value="Genomic_DNA"/>
</dbReference>
<keyword evidence="2" id="KW-1185">Reference proteome</keyword>
<dbReference type="AlphaFoldDB" id="A0A284QVS3"/>
<accession>A0A284QVS3</accession>
<proteinExistence type="predicted"/>
<name>A0A284QVS3_ARMOS</name>
<evidence type="ECO:0000313" key="1">
    <source>
        <dbReference type="EMBL" id="SJL00585.1"/>
    </source>
</evidence>
<gene>
    <name evidence="1" type="ORF">ARMOST_03898</name>
</gene>
<reference evidence="2" key="1">
    <citation type="journal article" date="2017" name="Nat. Ecol. Evol.">
        <title>Genome expansion and lineage-specific genetic innovations in the forest pathogenic fungi Armillaria.</title>
        <authorList>
            <person name="Sipos G."/>
            <person name="Prasanna A.N."/>
            <person name="Walter M.C."/>
            <person name="O'Connor E."/>
            <person name="Balint B."/>
            <person name="Krizsan K."/>
            <person name="Kiss B."/>
            <person name="Hess J."/>
            <person name="Varga T."/>
            <person name="Slot J."/>
            <person name="Riley R."/>
            <person name="Boka B."/>
            <person name="Rigling D."/>
            <person name="Barry K."/>
            <person name="Lee J."/>
            <person name="Mihaltcheva S."/>
            <person name="LaButti K."/>
            <person name="Lipzen A."/>
            <person name="Waldron R."/>
            <person name="Moloney N.M."/>
            <person name="Sperisen C."/>
            <person name="Kredics L."/>
            <person name="Vagvoelgyi C."/>
            <person name="Patrignani A."/>
            <person name="Fitzpatrick D."/>
            <person name="Nagy I."/>
            <person name="Doyle S."/>
            <person name="Anderson J.B."/>
            <person name="Grigoriev I.V."/>
            <person name="Gueldener U."/>
            <person name="Muensterkoetter M."/>
            <person name="Nagy L.G."/>
        </authorList>
    </citation>
    <scope>NUCLEOTIDE SEQUENCE [LARGE SCALE GENOMIC DNA]</scope>
    <source>
        <strain evidence="2">C18/9</strain>
    </source>
</reference>
<dbReference type="Proteomes" id="UP000219338">
    <property type="component" value="Unassembled WGS sequence"/>
</dbReference>
<protein>
    <submittedName>
        <fullName evidence="1">Uncharacterized protein</fullName>
    </submittedName>
</protein>
<evidence type="ECO:0000313" key="2">
    <source>
        <dbReference type="Proteomes" id="UP000219338"/>
    </source>
</evidence>
<sequence length="215" mass="24359">MYSVPRRREIALVADKSSNGQWDLHKQYPSTALLLHRSSPQYIVDESEDYRRLSRNMAEVSSPKLQSMDSAKSLGQWESCLARNSMEKQSSIYAYNSQSKETVVVKLVGIVAPYEQAAGMNDDLSTVYKGSDPANFLLQLPPAIMPKAEVGRISQRRARRIHPYRRPWPLYPMIDTCRDHVARRSDRAFLVALMHQAPTATPGDSLSRALRVLLL</sequence>